<proteinExistence type="predicted"/>
<keyword evidence="1" id="KW-0472">Membrane</keyword>
<evidence type="ECO:0000313" key="2">
    <source>
        <dbReference type="EMBL" id="KKN75233.1"/>
    </source>
</evidence>
<gene>
    <name evidence="2" type="ORF">LCGC14_0382320</name>
</gene>
<keyword evidence="1" id="KW-1133">Transmembrane helix</keyword>
<keyword evidence="1" id="KW-0812">Transmembrane</keyword>
<sequence length="83" mass="9155">MLFSGRRAQCGTAASSMLCWLVILGVYMSWLQSRDKPRDIPETVSDAYLETPDISGDIPEYLSNAYEPCPSAVAEAERIVSKP</sequence>
<evidence type="ECO:0000256" key="1">
    <source>
        <dbReference type="SAM" id="Phobius"/>
    </source>
</evidence>
<organism evidence="2">
    <name type="scientific">marine sediment metagenome</name>
    <dbReference type="NCBI Taxonomy" id="412755"/>
    <lineage>
        <taxon>unclassified sequences</taxon>
        <taxon>metagenomes</taxon>
        <taxon>ecological metagenomes</taxon>
    </lineage>
</organism>
<protein>
    <submittedName>
        <fullName evidence="2">Uncharacterized protein</fullName>
    </submittedName>
</protein>
<dbReference type="AlphaFoldDB" id="A0A0F9WAQ3"/>
<feature type="transmembrane region" description="Helical" evidence="1">
    <location>
        <begin position="12"/>
        <end position="31"/>
    </location>
</feature>
<accession>A0A0F9WAQ3</accession>
<name>A0A0F9WAQ3_9ZZZZ</name>
<dbReference type="EMBL" id="LAZR01000313">
    <property type="protein sequence ID" value="KKN75233.1"/>
    <property type="molecule type" value="Genomic_DNA"/>
</dbReference>
<reference evidence="2" key="1">
    <citation type="journal article" date="2015" name="Nature">
        <title>Complex archaea that bridge the gap between prokaryotes and eukaryotes.</title>
        <authorList>
            <person name="Spang A."/>
            <person name="Saw J.H."/>
            <person name="Jorgensen S.L."/>
            <person name="Zaremba-Niedzwiedzka K."/>
            <person name="Martijn J."/>
            <person name="Lind A.E."/>
            <person name="van Eijk R."/>
            <person name="Schleper C."/>
            <person name="Guy L."/>
            <person name="Ettema T.J."/>
        </authorList>
    </citation>
    <scope>NUCLEOTIDE SEQUENCE</scope>
</reference>
<comment type="caution">
    <text evidence="2">The sequence shown here is derived from an EMBL/GenBank/DDBJ whole genome shotgun (WGS) entry which is preliminary data.</text>
</comment>